<accession>A0A132N507</accession>
<name>A0A132N507_9ACTN</name>
<evidence type="ECO:0000313" key="2">
    <source>
        <dbReference type="EMBL" id="KWX04707.1"/>
    </source>
</evidence>
<dbReference type="AlphaFoldDB" id="A0A132N507"/>
<feature type="compositionally biased region" description="Polar residues" evidence="1">
    <location>
        <begin position="64"/>
        <end position="75"/>
    </location>
</feature>
<dbReference type="EMBL" id="JYIK01001120">
    <property type="protein sequence ID" value="KWX05215.1"/>
    <property type="molecule type" value="Genomic_DNA"/>
</dbReference>
<dbReference type="EMBL" id="JYIJ01000014">
    <property type="protein sequence ID" value="KWX04707.1"/>
    <property type="molecule type" value="Genomic_DNA"/>
</dbReference>
<reference evidence="3 5" key="1">
    <citation type="submission" date="2015-02" db="EMBL/GenBank/DDBJ databases">
        <title>Physiological reanalysis, assessment of diazotrophy, and genome sequences of multiple isolates of Streptomyces thermoautotrophicus.</title>
        <authorList>
            <person name="MacKellar D.C."/>
            <person name="Lieber L."/>
            <person name="Norman J."/>
            <person name="Bolger A."/>
            <person name="Tobin C."/>
            <person name="Murray J.W."/>
            <person name="Prell J."/>
        </authorList>
    </citation>
    <scope>NUCLEOTIDE SEQUENCE [LARGE SCALE GENOMIC DNA]</scope>
    <source>
        <strain evidence="3 5">UBT1</strain>
    </source>
</reference>
<proteinExistence type="predicted"/>
<protein>
    <submittedName>
        <fullName evidence="3">Uncharacterized protein</fullName>
    </submittedName>
</protein>
<evidence type="ECO:0000313" key="3">
    <source>
        <dbReference type="EMBL" id="KWX05215.1"/>
    </source>
</evidence>
<evidence type="ECO:0000313" key="4">
    <source>
        <dbReference type="Proteomes" id="UP000070598"/>
    </source>
</evidence>
<sequence>MASGHARTGDVVFRVDVVGGSGRLGRRQPAGHAVVVDVGLEDVRDPHPAGAGHIEHPVEVTLRAHQNATRPSLTR</sequence>
<feature type="region of interest" description="Disordered" evidence="1">
    <location>
        <begin position="44"/>
        <end position="75"/>
    </location>
</feature>
<reference evidence="4" key="2">
    <citation type="submission" date="2015-02" db="EMBL/GenBank/DDBJ databases">
        <title>Physiological reanalysis, assessment of diazotrophy, and genome sequences of multiple isolates of Streptomyces thermoautotrophicus.</title>
        <authorList>
            <person name="MacKellar D.C."/>
            <person name="Lieber L."/>
            <person name="Norman J."/>
            <person name="Bolger A."/>
            <person name="Tobin C."/>
            <person name="Murray J.W."/>
            <person name="Friesen M."/>
            <person name="Prell J."/>
        </authorList>
    </citation>
    <scope>NUCLEOTIDE SEQUENCE [LARGE SCALE GENOMIC DNA]</scope>
    <source>
        <strain evidence="4">UBT1</strain>
    </source>
</reference>
<dbReference type="Proteomes" id="UP000070598">
    <property type="component" value="Unassembled WGS sequence"/>
</dbReference>
<evidence type="ECO:0000313" key="5">
    <source>
        <dbReference type="Proteomes" id="UP000070659"/>
    </source>
</evidence>
<evidence type="ECO:0000256" key="1">
    <source>
        <dbReference type="SAM" id="MobiDB-lite"/>
    </source>
</evidence>
<dbReference type="Proteomes" id="UP000070659">
    <property type="component" value="Unassembled WGS sequence"/>
</dbReference>
<gene>
    <name evidence="2" type="ORF">TH66_05745</name>
    <name evidence="3" type="ORF">TR74_23950</name>
</gene>
<dbReference type="PATRIC" id="fig|1469144.8.peg.4158"/>
<feature type="compositionally biased region" description="Basic and acidic residues" evidence="1">
    <location>
        <begin position="44"/>
        <end position="58"/>
    </location>
</feature>
<comment type="caution">
    <text evidence="3">The sequence shown here is derived from an EMBL/GenBank/DDBJ whole genome shotgun (WGS) entry which is preliminary data.</text>
</comment>
<dbReference type="RefSeq" id="WP_067068961.1">
    <property type="nucleotide sequence ID" value="NZ_JYIK01001120.1"/>
</dbReference>
<organism evidence="3 4">
    <name type="scientific">Carbonactinospora thermoautotrophica</name>
    <dbReference type="NCBI Taxonomy" id="1469144"/>
    <lineage>
        <taxon>Bacteria</taxon>
        <taxon>Bacillati</taxon>
        <taxon>Actinomycetota</taxon>
        <taxon>Actinomycetes</taxon>
        <taxon>Kitasatosporales</taxon>
        <taxon>Carbonactinosporaceae</taxon>
        <taxon>Carbonactinospora</taxon>
    </lineage>
</organism>